<dbReference type="InterPro" id="IPR039353">
    <property type="entry name" value="TF_Adf1"/>
</dbReference>
<organism evidence="5 6">
    <name type="scientific">Nesidiocoris tenuis</name>
    <dbReference type="NCBI Taxonomy" id="355587"/>
    <lineage>
        <taxon>Eukaryota</taxon>
        <taxon>Metazoa</taxon>
        <taxon>Ecdysozoa</taxon>
        <taxon>Arthropoda</taxon>
        <taxon>Hexapoda</taxon>
        <taxon>Insecta</taxon>
        <taxon>Pterygota</taxon>
        <taxon>Neoptera</taxon>
        <taxon>Paraneoptera</taxon>
        <taxon>Hemiptera</taxon>
        <taxon>Heteroptera</taxon>
        <taxon>Panheteroptera</taxon>
        <taxon>Cimicomorpha</taxon>
        <taxon>Miridae</taxon>
        <taxon>Dicyphina</taxon>
        <taxon>Nesidiocoris</taxon>
    </lineage>
</organism>
<keyword evidence="6" id="KW-1185">Reference proteome</keyword>
<reference evidence="5 6" key="1">
    <citation type="submission" date="2023-09" db="EMBL/GenBank/DDBJ databases">
        <title>Nesidiocoris tenuis whole genome shotgun sequence.</title>
        <authorList>
            <person name="Shibata T."/>
            <person name="Shimoda M."/>
            <person name="Kobayashi T."/>
            <person name="Uehara T."/>
        </authorList>
    </citation>
    <scope>NUCLEOTIDE SEQUENCE [LARGE SCALE GENOMIC DNA]</scope>
    <source>
        <strain evidence="5 6">Japan</strain>
    </source>
</reference>
<evidence type="ECO:0000313" key="6">
    <source>
        <dbReference type="Proteomes" id="UP001307889"/>
    </source>
</evidence>
<evidence type="ECO:0000259" key="4">
    <source>
        <dbReference type="PROSITE" id="PS51031"/>
    </source>
</evidence>
<dbReference type="PROSITE" id="PS51029">
    <property type="entry name" value="MADF"/>
    <property type="match status" value="1"/>
</dbReference>
<proteinExistence type="predicted"/>
<dbReference type="PROSITE" id="PS51031">
    <property type="entry name" value="BESS"/>
    <property type="match status" value="1"/>
</dbReference>
<dbReference type="EMBL" id="AP028910">
    <property type="protein sequence ID" value="BES89901.1"/>
    <property type="molecule type" value="Genomic_DNA"/>
</dbReference>
<evidence type="ECO:0000259" key="3">
    <source>
        <dbReference type="PROSITE" id="PS51029"/>
    </source>
</evidence>
<evidence type="ECO:0000313" key="5">
    <source>
        <dbReference type="EMBL" id="BES89901.1"/>
    </source>
</evidence>
<dbReference type="PANTHER" id="PTHR12243:SF67">
    <property type="entry name" value="COREPRESSOR OF PANGOLIN, ISOFORM A-RELATED"/>
    <property type="match status" value="1"/>
</dbReference>
<gene>
    <name evidence="5" type="ORF">NTJ_02708</name>
</gene>
<feature type="region of interest" description="Disordered" evidence="2">
    <location>
        <begin position="118"/>
        <end position="168"/>
    </location>
</feature>
<dbReference type="PANTHER" id="PTHR12243">
    <property type="entry name" value="MADF DOMAIN TRANSCRIPTION FACTOR"/>
    <property type="match status" value="1"/>
</dbReference>
<keyword evidence="1" id="KW-0539">Nucleus</keyword>
<dbReference type="InterPro" id="IPR006578">
    <property type="entry name" value="MADF-dom"/>
</dbReference>
<feature type="domain" description="MADF" evidence="3">
    <location>
        <begin position="9"/>
        <end position="110"/>
    </location>
</feature>
<comment type="subcellular location">
    <subcellularLocation>
        <location evidence="1">Nucleus</location>
    </subcellularLocation>
</comment>
<dbReference type="SMART" id="SM00595">
    <property type="entry name" value="MADF"/>
    <property type="match status" value="1"/>
</dbReference>
<dbReference type="Proteomes" id="UP001307889">
    <property type="component" value="Chromosome 2"/>
</dbReference>
<evidence type="ECO:0000256" key="1">
    <source>
        <dbReference type="PROSITE-ProRule" id="PRU00371"/>
    </source>
</evidence>
<evidence type="ECO:0000256" key="2">
    <source>
        <dbReference type="SAM" id="MobiDB-lite"/>
    </source>
</evidence>
<name>A0ABN7AC84_9HEMI</name>
<protein>
    <submittedName>
        <fullName evidence="5">BESS motif</fullName>
    </submittedName>
</protein>
<accession>A0ABN7AC84</accession>
<feature type="compositionally biased region" description="Low complexity" evidence="2">
    <location>
        <begin position="139"/>
        <end position="163"/>
    </location>
</feature>
<dbReference type="Pfam" id="PF02944">
    <property type="entry name" value="BESS"/>
    <property type="match status" value="1"/>
</dbReference>
<sequence>MDENVDVELLIEGVKNHPEIWDVGHEYYKDRNRKQAAWEYVCDAIFGEDFREKTENEKNAWIKKLALKWKNLKDNYARSARKKTKSGQAASSGRKYIYARQMSFLEASMALATTDSTLEHPDASDQSSQQQEGEEDEPLPQSASPLPSTSTQPSTSTGASSRTGSKRPRNFESTLLEFMSSPITVELPDEDRAFFDSLIPTIKTFTADQKLDFRSEVLNIVRRMKRQSTTCSIHIPCLFPSTHVVPQPPTTPIQAVSTANRFSSSP</sequence>
<feature type="domain" description="BESS" evidence="4">
    <location>
        <begin position="188"/>
        <end position="227"/>
    </location>
</feature>
<dbReference type="InterPro" id="IPR004210">
    <property type="entry name" value="BESS_motif"/>
</dbReference>
<dbReference type="Pfam" id="PF10545">
    <property type="entry name" value="MADF_DNA_bdg"/>
    <property type="match status" value="1"/>
</dbReference>